<name>D0NID6_PHYIT</name>
<dbReference type="Proteomes" id="UP000006643">
    <property type="component" value="Unassembled WGS sequence"/>
</dbReference>
<proteinExistence type="predicted"/>
<keyword evidence="2" id="KW-1185">Reference proteome</keyword>
<evidence type="ECO:0000313" key="1">
    <source>
        <dbReference type="EMBL" id="EEY59221.1"/>
    </source>
</evidence>
<accession>D0NID6</accession>
<dbReference type="RefSeq" id="XP_002901235.1">
    <property type="nucleotide sequence ID" value="XM_002901189.1"/>
</dbReference>
<gene>
    <name evidence="1" type="ORF">PITG_11709</name>
</gene>
<dbReference type="HOGENOM" id="CLU_2031228_0_0_1"/>
<evidence type="ECO:0000313" key="2">
    <source>
        <dbReference type="Proteomes" id="UP000006643"/>
    </source>
</evidence>
<dbReference type="KEGG" id="pif:PITG_11709"/>
<sequence length="122" mass="13937">MQAMTCMFWPPPANTFFTARRPRRLRPRVRVDHKLKFLSKICPAFLLACHSVHVLRFLVHLLQRETCCVNVVLHSLRSHDDAVLVLKSVCKLTQHKHLSPCLPACRLADEQIPPLHALVSSA</sequence>
<dbReference type="VEuPathDB" id="FungiDB:PITG_11709"/>
<organism evidence="1 2">
    <name type="scientific">Phytophthora infestans (strain T30-4)</name>
    <name type="common">Potato late blight agent</name>
    <dbReference type="NCBI Taxonomy" id="403677"/>
    <lineage>
        <taxon>Eukaryota</taxon>
        <taxon>Sar</taxon>
        <taxon>Stramenopiles</taxon>
        <taxon>Oomycota</taxon>
        <taxon>Peronosporomycetes</taxon>
        <taxon>Peronosporales</taxon>
        <taxon>Peronosporaceae</taxon>
        <taxon>Phytophthora</taxon>
    </lineage>
</organism>
<dbReference type="EMBL" id="DS028139">
    <property type="protein sequence ID" value="EEY59221.1"/>
    <property type="molecule type" value="Genomic_DNA"/>
</dbReference>
<reference evidence="2" key="1">
    <citation type="journal article" date="2009" name="Nature">
        <title>Genome sequence and analysis of the Irish potato famine pathogen Phytophthora infestans.</title>
        <authorList>
            <consortium name="The Broad Institute Genome Sequencing Platform"/>
            <person name="Haas B.J."/>
            <person name="Kamoun S."/>
            <person name="Zody M.C."/>
            <person name="Jiang R.H."/>
            <person name="Handsaker R.E."/>
            <person name="Cano L.M."/>
            <person name="Grabherr M."/>
            <person name="Kodira C.D."/>
            <person name="Raffaele S."/>
            <person name="Torto-Alalibo T."/>
            <person name="Bozkurt T.O."/>
            <person name="Ah-Fong A.M."/>
            <person name="Alvarado L."/>
            <person name="Anderson V.L."/>
            <person name="Armstrong M.R."/>
            <person name="Avrova A."/>
            <person name="Baxter L."/>
            <person name="Beynon J."/>
            <person name="Boevink P.C."/>
            <person name="Bollmann S.R."/>
            <person name="Bos J.I."/>
            <person name="Bulone V."/>
            <person name="Cai G."/>
            <person name="Cakir C."/>
            <person name="Carrington J.C."/>
            <person name="Chawner M."/>
            <person name="Conti L."/>
            <person name="Costanzo S."/>
            <person name="Ewan R."/>
            <person name="Fahlgren N."/>
            <person name="Fischbach M.A."/>
            <person name="Fugelstad J."/>
            <person name="Gilroy E.M."/>
            <person name="Gnerre S."/>
            <person name="Green P.J."/>
            <person name="Grenville-Briggs L.J."/>
            <person name="Griffith J."/>
            <person name="Grunwald N.J."/>
            <person name="Horn K."/>
            <person name="Horner N.R."/>
            <person name="Hu C.H."/>
            <person name="Huitema E."/>
            <person name="Jeong D.H."/>
            <person name="Jones A.M."/>
            <person name="Jones J.D."/>
            <person name="Jones R.W."/>
            <person name="Karlsson E.K."/>
            <person name="Kunjeti S.G."/>
            <person name="Lamour K."/>
            <person name="Liu Z."/>
            <person name="Ma L."/>
            <person name="Maclean D."/>
            <person name="Chibucos M.C."/>
            <person name="McDonald H."/>
            <person name="McWalters J."/>
            <person name="Meijer H.J."/>
            <person name="Morgan W."/>
            <person name="Morris P.F."/>
            <person name="Munro C.A."/>
            <person name="O'Neill K."/>
            <person name="Ospina-Giraldo M."/>
            <person name="Pinzon A."/>
            <person name="Pritchard L."/>
            <person name="Ramsahoye B."/>
            <person name="Ren Q."/>
            <person name="Restrepo S."/>
            <person name="Roy S."/>
            <person name="Sadanandom A."/>
            <person name="Savidor A."/>
            <person name="Schornack S."/>
            <person name="Schwartz D.C."/>
            <person name="Schumann U.D."/>
            <person name="Schwessinger B."/>
            <person name="Seyer L."/>
            <person name="Sharpe T."/>
            <person name="Silvar C."/>
            <person name="Song J."/>
            <person name="Studholme D.J."/>
            <person name="Sykes S."/>
            <person name="Thines M."/>
            <person name="van de Vondervoort P.J."/>
            <person name="Phuntumart V."/>
            <person name="Wawra S."/>
            <person name="Weide R."/>
            <person name="Win J."/>
            <person name="Young C."/>
            <person name="Zhou S."/>
            <person name="Fry W."/>
            <person name="Meyers B.C."/>
            <person name="van West P."/>
            <person name="Ristaino J."/>
            <person name="Govers F."/>
            <person name="Birch P.R."/>
            <person name="Whisson S.C."/>
            <person name="Judelson H.S."/>
            <person name="Nusbaum C."/>
        </authorList>
    </citation>
    <scope>NUCLEOTIDE SEQUENCE [LARGE SCALE GENOMIC DNA]</scope>
    <source>
        <strain evidence="2">T30-4</strain>
    </source>
</reference>
<dbReference type="AlphaFoldDB" id="D0NID6"/>
<dbReference type="InParanoid" id="D0NID6"/>
<dbReference type="GeneID" id="9470755"/>
<protein>
    <submittedName>
        <fullName evidence="1">Uncharacterized protein</fullName>
    </submittedName>
</protein>